<evidence type="ECO:0000313" key="2">
    <source>
        <dbReference type="EMBL" id="KAH3795258.1"/>
    </source>
</evidence>
<dbReference type="AlphaFoldDB" id="A0A9D4J4D4"/>
<sequence length="275" mass="30115">MTTPDIPSMPAVTTMPDILSTPADTTSQAIPSMPAIMSTPAILSTPALTTTPAVEIDYDLQIDVPEIQNAQSDSLYEPAGTPTVLFRRQQTVFDIARDKDQPDDQTANQSSAVLNEFIPAVQTAQAILPSGITDNARERLQQLASTCITGPITIPMLLEVRRNHVMKDALGTIRYSQDDLSSKLQIKFIGSPGRLTFRKNYVEREKNTLFHLGQLVALSILQDGPGLPVFADCVVKKILDIRTNGVNPNDLNPEMVETLEKHLRPARGSRLHPPV</sequence>
<reference evidence="2" key="2">
    <citation type="submission" date="2020-11" db="EMBL/GenBank/DDBJ databases">
        <authorList>
            <person name="McCartney M.A."/>
            <person name="Auch B."/>
            <person name="Kono T."/>
            <person name="Mallez S."/>
            <person name="Becker A."/>
            <person name="Gohl D.M."/>
            <person name="Silverstein K.A.T."/>
            <person name="Koren S."/>
            <person name="Bechman K.B."/>
            <person name="Herman A."/>
            <person name="Abrahante J.E."/>
            <person name="Garbe J."/>
        </authorList>
    </citation>
    <scope>NUCLEOTIDE SEQUENCE</scope>
    <source>
        <strain evidence="2">Duluth1</strain>
        <tissue evidence="2">Whole animal</tissue>
    </source>
</reference>
<keyword evidence="3" id="KW-1185">Reference proteome</keyword>
<feature type="region of interest" description="Disordered" evidence="1">
    <location>
        <begin position="1"/>
        <end position="26"/>
    </location>
</feature>
<evidence type="ECO:0000256" key="1">
    <source>
        <dbReference type="SAM" id="MobiDB-lite"/>
    </source>
</evidence>
<organism evidence="2 3">
    <name type="scientific">Dreissena polymorpha</name>
    <name type="common">Zebra mussel</name>
    <name type="synonym">Mytilus polymorpha</name>
    <dbReference type="NCBI Taxonomy" id="45954"/>
    <lineage>
        <taxon>Eukaryota</taxon>
        <taxon>Metazoa</taxon>
        <taxon>Spiralia</taxon>
        <taxon>Lophotrochozoa</taxon>
        <taxon>Mollusca</taxon>
        <taxon>Bivalvia</taxon>
        <taxon>Autobranchia</taxon>
        <taxon>Heteroconchia</taxon>
        <taxon>Euheterodonta</taxon>
        <taxon>Imparidentia</taxon>
        <taxon>Neoheterodontei</taxon>
        <taxon>Myida</taxon>
        <taxon>Dreissenoidea</taxon>
        <taxon>Dreissenidae</taxon>
        <taxon>Dreissena</taxon>
    </lineage>
</organism>
<accession>A0A9D4J4D4</accession>
<gene>
    <name evidence="2" type="ORF">DPMN_148807</name>
</gene>
<protein>
    <submittedName>
        <fullName evidence="2">Uncharacterized protein</fullName>
    </submittedName>
</protein>
<proteinExistence type="predicted"/>
<reference evidence="2" key="1">
    <citation type="journal article" date="2019" name="bioRxiv">
        <title>The Genome of the Zebra Mussel, Dreissena polymorpha: A Resource for Invasive Species Research.</title>
        <authorList>
            <person name="McCartney M.A."/>
            <person name="Auch B."/>
            <person name="Kono T."/>
            <person name="Mallez S."/>
            <person name="Zhang Y."/>
            <person name="Obille A."/>
            <person name="Becker A."/>
            <person name="Abrahante J.E."/>
            <person name="Garbe J."/>
            <person name="Badalamenti J.P."/>
            <person name="Herman A."/>
            <person name="Mangelson H."/>
            <person name="Liachko I."/>
            <person name="Sullivan S."/>
            <person name="Sone E.D."/>
            <person name="Koren S."/>
            <person name="Silverstein K.A.T."/>
            <person name="Beckman K.B."/>
            <person name="Gohl D.M."/>
        </authorList>
    </citation>
    <scope>NUCLEOTIDE SEQUENCE</scope>
    <source>
        <strain evidence="2">Duluth1</strain>
        <tissue evidence="2">Whole animal</tissue>
    </source>
</reference>
<dbReference type="EMBL" id="JAIWYP010000007">
    <property type="protein sequence ID" value="KAH3795258.1"/>
    <property type="molecule type" value="Genomic_DNA"/>
</dbReference>
<dbReference type="SUPFAM" id="SSF56204">
    <property type="entry name" value="Hect, E3 ligase catalytic domain"/>
    <property type="match status" value="1"/>
</dbReference>
<name>A0A9D4J4D4_DREPO</name>
<dbReference type="Proteomes" id="UP000828390">
    <property type="component" value="Unassembled WGS sequence"/>
</dbReference>
<dbReference type="InterPro" id="IPR035983">
    <property type="entry name" value="Hect_E3_ubiquitin_ligase"/>
</dbReference>
<evidence type="ECO:0000313" key="3">
    <source>
        <dbReference type="Proteomes" id="UP000828390"/>
    </source>
</evidence>
<comment type="caution">
    <text evidence="2">The sequence shown here is derived from an EMBL/GenBank/DDBJ whole genome shotgun (WGS) entry which is preliminary data.</text>
</comment>
<dbReference type="GO" id="GO:0004842">
    <property type="term" value="F:ubiquitin-protein transferase activity"/>
    <property type="evidence" value="ECO:0007669"/>
    <property type="project" value="InterPro"/>
</dbReference>